<dbReference type="Gene3D" id="3.40.50.300">
    <property type="entry name" value="P-loop containing nucleotide triphosphate hydrolases"/>
    <property type="match status" value="1"/>
</dbReference>
<accession>A0ABW4BI86</accession>
<proteinExistence type="predicted"/>
<organism evidence="1 2">
    <name type="scientific">Lacticaseibacillus suilingensis</name>
    <dbReference type="NCBI Taxonomy" id="2799577"/>
    <lineage>
        <taxon>Bacteria</taxon>
        <taxon>Bacillati</taxon>
        <taxon>Bacillota</taxon>
        <taxon>Bacilli</taxon>
        <taxon>Lactobacillales</taxon>
        <taxon>Lactobacillaceae</taxon>
        <taxon>Lacticaseibacillus</taxon>
    </lineage>
</organism>
<name>A0ABW4BI86_9LACO</name>
<dbReference type="EMBL" id="JBHTOA010000053">
    <property type="protein sequence ID" value="MFD1400199.1"/>
    <property type="molecule type" value="Genomic_DNA"/>
</dbReference>
<dbReference type="SUPFAM" id="SSF89550">
    <property type="entry name" value="PHP domain-like"/>
    <property type="match status" value="1"/>
</dbReference>
<dbReference type="InterPro" id="IPR027417">
    <property type="entry name" value="P-loop_NTPase"/>
</dbReference>
<sequence length="694" mass="78742">MKAIDFHIHTEPDPNKDTPFTFSQGWLDKYVENSALDAIAITNHNLFDKEQFLNIVTRTQCDVFPGMEVSLDEGHVLIISNNTEDVLAEFSHASSSISQLNLGASTGISIDQFITFFPSWKNSILAFEISKSNSMRIPNALRDAVCVGGVSSSNRFQRELALGSEVPVLFSDSHASEDEPNSKRSDIVSLYPKHTFIECDTTEFEDIKRALKQKKTVGVNPDLVRNVYDIMVDNSPLRVSTGLNLIVGRRGSGKTFLLNTISSSSDDNVYRLEQFDTASNREKFLNKQQQQKGERAYGNFIQKYQRTWDIINEAIIESSQNDTLGEYIDDLKKFAASFTSKNQAAKIQLFSAKPFEIVKYSRLELDLKNLKEIILSKSFWSHVNNKYKSSFIGAYEDLRSFLTNYAKESDEQKRINKLIARIQTETRRQSGIAEPPKIDLTTTFKKYLVGEKTNAFLKKLVFAKKKGRILKQEQFGEYRVVVRLKPFEDAKKFQKEMHTNEGVKKDLIDPYNNYNFVQYFEHLKGHSFFRQDHLSDFIAHIETSLETANGTKASGGQEVAFALLMALEEAKNSDIALIDEPEASLDNYFIRTTLIPKIRELSEHTTTFVITHNSTLGTLLNPNYLIVAKNDAPNAFSYLSGDFKSARLRDFTGKDFPSVGKFVDAMESGIETYEKKGEIYESLECESSKAGHHN</sequence>
<dbReference type="Proteomes" id="UP001597199">
    <property type="component" value="Unassembled WGS sequence"/>
</dbReference>
<dbReference type="RefSeq" id="WP_204119889.1">
    <property type="nucleotide sequence ID" value="NZ_BOLV01000039.1"/>
</dbReference>
<evidence type="ECO:0000313" key="2">
    <source>
        <dbReference type="Proteomes" id="UP001597199"/>
    </source>
</evidence>
<dbReference type="InterPro" id="IPR016195">
    <property type="entry name" value="Pol/histidinol_Pase-like"/>
</dbReference>
<dbReference type="Gene3D" id="3.20.20.140">
    <property type="entry name" value="Metal-dependent hydrolases"/>
    <property type="match status" value="1"/>
</dbReference>
<comment type="caution">
    <text evidence="1">The sequence shown here is derived from an EMBL/GenBank/DDBJ whole genome shotgun (WGS) entry which is preliminary data.</text>
</comment>
<protein>
    <submittedName>
        <fullName evidence="1">AAA family ATPase</fullName>
    </submittedName>
</protein>
<evidence type="ECO:0000313" key="1">
    <source>
        <dbReference type="EMBL" id="MFD1400199.1"/>
    </source>
</evidence>
<dbReference type="SUPFAM" id="SSF52540">
    <property type="entry name" value="P-loop containing nucleoside triphosphate hydrolases"/>
    <property type="match status" value="1"/>
</dbReference>
<keyword evidence="2" id="KW-1185">Reference proteome</keyword>
<reference evidence="2" key="1">
    <citation type="journal article" date="2019" name="Int. J. Syst. Evol. Microbiol.">
        <title>The Global Catalogue of Microorganisms (GCM) 10K type strain sequencing project: providing services to taxonomists for standard genome sequencing and annotation.</title>
        <authorList>
            <consortium name="The Broad Institute Genomics Platform"/>
            <consortium name="The Broad Institute Genome Sequencing Center for Infectious Disease"/>
            <person name="Wu L."/>
            <person name="Ma J."/>
        </authorList>
    </citation>
    <scope>NUCLEOTIDE SEQUENCE [LARGE SCALE GENOMIC DNA]</scope>
    <source>
        <strain evidence="2">CCM 9110</strain>
    </source>
</reference>
<gene>
    <name evidence="1" type="ORF">ACFQ41_12970</name>
</gene>